<keyword evidence="7 8" id="KW-0472">Membrane</keyword>
<feature type="transmembrane region" description="Helical" evidence="8">
    <location>
        <begin position="61"/>
        <end position="82"/>
    </location>
</feature>
<keyword evidence="5 8" id="KW-0812">Transmembrane</keyword>
<dbReference type="PANTHER" id="PTHR40063:SF1">
    <property type="entry name" value="MEMBRANE PROTEIN"/>
    <property type="match status" value="1"/>
</dbReference>
<dbReference type="PANTHER" id="PTHR40063">
    <property type="entry name" value="MEMBRANE PROTEIN-RELATED"/>
    <property type="match status" value="1"/>
</dbReference>
<accession>A0ABW4VZP4</accession>
<name>A0ABW4VZP4_9BACI</name>
<dbReference type="EMBL" id="JBHUHQ010000015">
    <property type="protein sequence ID" value="MFD2044678.1"/>
    <property type="molecule type" value="Genomic_DNA"/>
</dbReference>
<dbReference type="Pfam" id="PF13303">
    <property type="entry name" value="PTS_EIIC_2"/>
    <property type="match status" value="1"/>
</dbReference>
<feature type="transmembrane region" description="Helical" evidence="8">
    <location>
        <begin position="169"/>
        <end position="191"/>
    </location>
</feature>
<proteinExistence type="predicted"/>
<evidence type="ECO:0000256" key="5">
    <source>
        <dbReference type="ARBA" id="ARBA00022692"/>
    </source>
</evidence>
<feature type="transmembrane region" description="Helical" evidence="8">
    <location>
        <begin position="128"/>
        <end position="148"/>
    </location>
</feature>
<evidence type="ECO:0000256" key="4">
    <source>
        <dbReference type="ARBA" id="ARBA00022597"/>
    </source>
</evidence>
<evidence type="ECO:0000256" key="6">
    <source>
        <dbReference type="ARBA" id="ARBA00022989"/>
    </source>
</evidence>
<keyword evidence="4 10" id="KW-0762">Sugar transport</keyword>
<dbReference type="InterPro" id="IPR003352">
    <property type="entry name" value="PTS_EIIC"/>
</dbReference>
<dbReference type="PROSITE" id="PS51257">
    <property type="entry name" value="PROKAR_LIPOPROTEIN"/>
    <property type="match status" value="1"/>
</dbReference>
<evidence type="ECO:0000256" key="8">
    <source>
        <dbReference type="SAM" id="Phobius"/>
    </source>
</evidence>
<organism evidence="10 11">
    <name type="scientific">Ornithinibacillus salinisoli</name>
    <dbReference type="NCBI Taxonomy" id="1848459"/>
    <lineage>
        <taxon>Bacteria</taxon>
        <taxon>Bacillati</taxon>
        <taxon>Bacillota</taxon>
        <taxon>Bacilli</taxon>
        <taxon>Bacillales</taxon>
        <taxon>Bacillaceae</taxon>
        <taxon>Ornithinibacillus</taxon>
    </lineage>
</organism>
<keyword evidence="11" id="KW-1185">Reference proteome</keyword>
<dbReference type="Proteomes" id="UP001597383">
    <property type="component" value="Unassembled WGS sequence"/>
</dbReference>
<evidence type="ECO:0000256" key="1">
    <source>
        <dbReference type="ARBA" id="ARBA00004651"/>
    </source>
</evidence>
<protein>
    <submittedName>
        <fullName evidence="10">PTS sugar transporter subunit IIC</fullName>
    </submittedName>
</protein>
<evidence type="ECO:0000313" key="10">
    <source>
        <dbReference type="EMBL" id="MFD2044678.1"/>
    </source>
</evidence>
<sequence>MEIIKGTLLLLIVLGCFTLFSYKAPRGMKAMGALASAAIATFLVEAFQKYVGGDLLNIEFLGVVGDSAGSMGGVAAAALVALAMGVSPVYALMLGVSCAGLGLLPGFIAGYLISFVVKKIESKVPDGLDLIVAIVIAAPLVRLIAVYADPIVDATLLNIGGIITQTTDASPIMMGIILGGVITVVATAPLSSMALTAMLGLTGIPMAIGALAVFGSSFMNFVFFHRMKFGDRKTTISVAIEPLSQVDIISANPVPVYVTNFLGGASSGIIIALSGLINGASGTATPIAGFAVMYGFNDPMKVTIVALSCALVSAFWGFVGSYMFKNFKIRRVHELTEPTKQTA</sequence>
<feature type="transmembrane region" description="Helical" evidence="8">
    <location>
        <begin position="269"/>
        <end position="296"/>
    </location>
</feature>
<evidence type="ECO:0000259" key="9">
    <source>
        <dbReference type="Pfam" id="PF13303"/>
    </source>
</evidence>
<evidence type="ECO:0000256" key="7">
    <source>
        <dbReference type="ARBA" id="ARBA00023136"/>
    </source>
</evidence>
<feature type="transmembrane region" description="Helical" evidence="8">
    <location>
        <begin position="302"/>
        <end position="324"/>
    </location>
</feature>
<keyword evidence="3" id="KW-1003">Cell membrane</keyword>
<comment type="subcellular location">
    <subcellularLocation>
        <location evidence="1">Cell membrane</location>
        <topology evidence="1">Multi-pass membrane protein</topology>
    </subcellularLocation>
</comment>
<feature type="transmembrane region" description="Helical" evidence="8">
    <location>
        <begin position="197"/>
        <end position="223"/>
    </location>
</feature>
<evidence type="ECO:0000313" key="11">
    <source>
        <dbReference type="Proteomes" id="UP001597383"/>
    </source>
</evidence>
<dbReference type="RefSeq" id="WP_377556084.1">
    <property type="nucleotide sequence ID" value="NZ_JBHUHQ010000015.1"/>
</dbReference>
<feature type="domain" description="Phosphotransferase system EIIC" evidence="9">
    <location>
        <begin position="28"/>
        <end position="332"/>
    </location>
</feature>
<evidence type="ECO:0000256" key="2">
    <source>
        <dbReference type="ARBA" id="ARBA00022448"/>
    </source>
</evidence>
<comment type="caution">
    <text evidence="10">The sequence shown here is derived from an EMBL/GenBank/DDBJ whole genome shotgun (WGS) entry which is preliminary data.</text>
</comment>
<feature type="transmembrane region" description="Helical" evidence="8">
    <location>
        <begin position="89"/>
        <end position="116"/>
    </location>
</feature>
<keyword evidence="6 8" id="KW-1133">Transmembrane helix</keyword>
<gene>
    <name evidence="10" type="ORF">ACFSJF_10400</name>
</gene>
<keyword evidence="2" id="KW-0813">Transport</keyword>
<reference evidence="11" key="1">
    <citation type="journal article" date="2019" name="Int. J. Syst. Evol. Microbiol.">
        <title>The Global Catalogue of Microorganisms (GCM) 10K type strain sequencing project: providing services to taxonomists for standard genome sequencing and annotation.</title>
        <authorList>
            <consortium name="The Broad Institute Genomics Platform"/>
            <consortium name="The Broad Institute Genome Sequencing Center for Infectious Disease"/>
            <person name="Wu L."/>
            <person name="Ma J."/>
        </authorList>
    </citation>
    <scope>NUCLEOTIDE SEQUENCE [LARGE SCALE GENOMIC DNA]</scope>
    <source>
        <strain evidence="11">R28</strain>
    </source>
</reference>
<evidence type="ECO:0000256" key="3">
    <source>
        <dbReference type="ARBA" id="ARBA00022475"/>
    </source>
</evidence>